<accession>A0A2J6PPE8</accession>
<organism evidence="3 4">
    <name type="scientific">Hyaloscypha hepaticicola</name>
    <dbReference type="NCBI Taxonomy" id="2082293"/>
    <lineage>
        <taxon>Eukaryota</taxon>
        <taxon>Fungi</taxon>
        <taxon>Dikarya</taxon>
        <taxon>Ascomycota</taxon>
        <taxon>Pezizomycotina</taxon>
        <taxon>Leotiomycetes</taxon>
        <taxon>Helotiales</taxon>
        <taxon>Hyaloscyphaceae</taxon>
        <taxon>Hyaloscypha</taxon>
    </lineage>
</organism>
<evidence type="ECO:0000313" key="4">
    <source>
        <dbReference type="Proteomes" id="UP000235672"/>
    </source>
</evidence>
<name>A0A2J6PPE8_9HELO</name>
<dbReference type="AlphaFoldDB" id="A0A2J6PPE8"/>
<evidence type="ECO:0000313" key="3">
    <source>
        <dbReference type="EMBL" id="PMD15911.1"/>
    </source>
</evidence>
<keyword evidence="4" id="KW-1185">Reference proteome</keyword>
<protein>
    <submittedName>
        <fullName evidence="3">Uncharacterized protein</fullName>
    </submittedName>
</protein>
<feature type="region of interest" description="Disordered" evidence="1">
    <location>
        <begin position="363"/>
        <end position="406"/>
    </location>
</feature>
<dbReference type="EMBL" id="KZ613509">
    <property type="protein sequence ID" value="PMD15911.1"/>
    <property type="molecule type" value="Genomic_DNA"/>
</dbReference>
<feature type="compositionally biased region" description="Pro residues" evidence="1">
    <location>
        <begin position="384"/>
        <end position="397"/>
    </location>
</feature>
<feature type="chain" id="PRO_5014395206" evidence="2">
    <location>
        <begin position="20"/>
        <end position="612"/>
    </location>
</feature>
<evidence type="ECO:0000256" key="2">
    <source>
        <dbReference type="SAM" id="SignalP"/>
    </source>
</evidence>
<keyword evidence="2" id="KW-0732">Signal</keyword>
<reference evidence="3 4" key="1">
    <citation type="submission" date="2016-05" db="EMBL/GenBank/DDBJ databases">
        <title>A degradative enzymes factory behind the ericoid mycorrhizal symbiosis.</title>
        <authorList>
            <consortium name="DOE Joint Genome Institute"/>
            <person name="Martino E."/>
            <person name="Morin E."/>
            <person name="Grelet G."/>
            <person name="Kuo A."/>
            <person name="Kohler A."/>
            <person name="Daghino S."/>
            <person name="Barry K."/>
            <person name="Choi C."/>
            <person name="Cichocki N."/>
            <person name="Clum A."/>
            <person name="Copeland A."/>
            <person name="Hainaut M."/>
            <person name="Haridas S."/>
            <person name="Labutti K."/>
            <person name="Lindquist E."/>
            <person name="Lipzen A."/>
            <person name="Khouja H.-R."/>
            <person name="Murat C."/>
            <person name="Ohm R."/>
            <person name="Olson A."/>
            <person name="Spatafora J."/>
            <person name="Veneault-Fourrey C."/>
            <person name="Henrissat B."/>
            <person name="Grigoriev I."/>
            <person name="Martin F."/>
            <person name="Perotto S."/>
        </authorList>
    </citation>
    <scope>NUCLEOTIDE SEQUENCE [LARGE SCALE GENOMIC DNA]</scope>
    <source>
        <strain evidence="3 4">UAMH 7357</strain>
    </source>
</reference>
<sequence>MFFRSLVVLFATVVTCILAKSTSNSTSPTPDIKAPLKSLPPSRTTKLEVTNCCFVIQETVSENWWPVANVTYTTIEVNLTSITTLITPYRNATSTNVVTNVYLTNASFPVTKTLDNPIANWPNNAFNMPELDTPLNGTATATAGVTIQSPQAFYVYTTVKIITARPVTATDGQVMCGTVSSWPEPNFFGVQATFSNINSNAEAHFGGSSIGGATVIPTATSTHTYFNILKSLTSKITATETGMGTWFTDLRGHTMEPTMASSGRKITLTTPFIYQPTRGANPATIDDPRCYQGDGSENFGYVPQTLVDYLAQDPYYLGLYPDLTSCLPAGPSILPTMVACPHPEAIVIFHGAGGDLTDLTDSTTSTVRPPGGAVDVAEITTTPAPNPPPSPPPPPTPSIGSIISSVINGPPAPPSPSIGSTITSKGTPLLVIPPTSIPVSNAPPGLTGSTTIVNGTPLLIIPHETTIPALPGSITIASGSTFAVFTGPTTVPWNPNLLLQGRTTVISGTTMVVLPSATSVPVLPGSLTTVSGSLYDVFTGPTTVPVNGELSLSGQTTVIGGVTEVILSQATTVPVMNPNGTGYVQASAASRSRISVFRFVIEVVRSFGGRFR</sequence>
<proteinExistence type="predicted"/>
<gene>
    <name evidence="3" type="ORF">NA56DRAFT_753527</name>
</gene>
<dbReference type="Proteomes" id="UP000235672">
    <property type="component" value="Unassembled WGS sequence"/>
</dbReference>
<dbReference type="OrthoDB" id="5327321at2759"/>
<feature type="signal peptide" evidence="2">
    <location>
        <begin position="1"/>
        <end position="19"/>
    </location>
</feature>
<evidence type="ECO:0000256" key="1">
    <source>
        <dbReference type="SAM" id="MobiDB-lite"/>
    </source>
</evidence>